<reference evidence="2" key="1">
    <citation type="submission" date="2020-02" db="EMBL/GenBank/DDBJ databases">
        <authorList>
            <person name="Meier V. D."/>
        </authorList>
    </citation>
    <scope>NUCLEOTIDE SEQUENCE</scope>
    <source>
        <strain evidence="2">AVDCRST_MAG41</strain>
    </source>
</reference>
<protein>
    <submittedName>
        <fullName evidence="2">OrfL2</fullName>
    </submittedName>
</protein>
<dbReference type="AlphaFoldDB" id="A0A6J4HKP9"/>
<feature type="compositionally biased region" description="Basic residues" evidence="1">
    <location>
        <begin position="78"/>
        <end position="93"/>
    </location>
</feature>
<dbReference type="EMBL" id="CADCTP010000083">
    <property type="protein sequence ID" value="CAA9227643.1"/>
    <property type="molecule type" value="Genomic_DNA"/>
</dbReference>
<organism evidence="2">
    <name type="scientific">uncultured Mycobacteriales bacterium</name>
    <dbReference type="NCBI Taxonomy" id="581187"/>
    <lineage>
        <taxon>Bacteria</taxon>
        <taxon>Bacillati</taxon>
        <taxon>Actinomycetota</taxon>
        <taxon>Actinomycetes</taxon>
        <taxon>Mycobacteriales</taxon>
        <taxon>environmental samples</taxon>
    </lineage>
</organism>
<feature type="non-terminal residue" evidence="2">
    <location>
        <position position="1"/>
    </location>
</feature>
<name>A0A6J4HKP9_9ACTN</name>
<evidence type="ECO:0000313" key="2">
    <source>
        <dbReference type="EMBL" id="CAA9227643.1"/>
    </source>
</evidence>
<sequence length="140" mass="15265">DTVRTAARGRVRRVRRRDGVPPTAALAPLLRPLHPGRRAGLGRVVPRVQLVRHGRLAVPAHGRPAPRPGLPYPLVGRRAGRHRRLPAVRRHRPAQAAGPAPDPVRRGPHALRLGLERRRRRAARRRGAAAVQDPGPGPGV</sequence>
<gene>
    <name evidence="2" type="ORF">AVDCRST_MAG41-993</name>
</gene>
<evidence type="ECO:0000256" key="1">
    <source>
        <dbReference type="SAM" id="MobiDB-lite"/>
    </source>
</evidence>
<accession>A0A6J4HKP9</accession>
<feature type="compositionally biased region" description="Basic residues" evidence="1">
    <location>
        <begin position="117"/>
        <end position="127"/>
    </location>
</feature>
<feature type="non-terminal residue" evidence="2">
    <location>
        <position position="140"/>
    </location>
</feature>
<feature type="region of interest" description="Disordered" evidence="1">
    <location>
        <begin position="59"/>
        <end position="140"/>
    </location>
</feature>
<proteinExistence type="predicted"/>